<dbReference type="InterPro" id="IPR036397">
    <property type="entry name" value="RNaseH_sf"/>
</dbReference>
<dbReference type="InterPro" id="IPR001584">
    <property type="entry name" value="Integrase_cat-core"/>
</dbReference>
<organism evidence="3 4">
    <name type="scientific">Kingdonia uniflora</name>
    <dbReference type="NCBI Taxonomy" id="39325"/>
    <lineage>
        <taxon>Eukaryota</taxon>
        <taxon>Viridiplantae</taxon>
        <taxon>Streptophyta</taxon>
        <taxon>Embryophyta</taxon>
        <taxon>Tracheophyta</taxon>
        <taxon>Spermatophyta</taxon>
        <taxon>Magnoliopsida</taxon>
        <taxon>Ranunculales</taxon>
        <taxon>Circaeasteraceae</taxon>
        <taxon>Kingdonia</taxon>
    </lineage>
</organism>
<evidence type="ECO:0000313" key="3">
    <source>
        <dbReference type="EMBL" id="KAF6134584.1"/>
    </source>
</evidence>
<dbReference type="GO" id="GO:0015074">
    <property type="term" value="P:DNA integration"/>
    <property type="evidence" value="ECO:0007669"/>
    <property type="project" value="InterPro"/>
</dbReference>
<sequence length="875" mass="99140">MTLKGTLMGPYLVLLVHSPPPTPLSIRRIYSGKKKDHILLGWLLSSLSRTTLAQVVGLSTSRAIWDALQKHYASKARARIMQLRRELQTMHKGSKPMKDYFLHAKELTDSLAASGHPMSDSDLQQIILSGLDNAYDAIVTMLTTTMADITMDDFYAHLIAFDMRLEAQTVMLEQHPVANVATQQRNMSLKPGFNHNQNRNCSYNGNQYRNCGQSMNRFPNRSQPVQSVVGPCLICGRKNHTAQICWYRSDQMSQAAPSPPTTYVAAPGSFANHNWIPDSGATHHLTPNFNNFHLQAEYDGPDQIRVDNGTNLPIENIGTASFSHNSRKFYLQRVYHVPKLFANLLLVSQFSIYNNVFFKFHPHLFVVKDCRTRKVLLNGRNRGGLYTFDHACDLQNPVSSSAFLSVSLPVWHQRLGHPMIRIVNKVISSNSLPVSSKSFSFCHSCHVSKSQKLSFPLSSTLCNGPLDLIVSDLWGLSPILSKDGFRYYLLLMDVHTHYTWIYSLARNSDALSFFITFKNKIEKLTGHKIKIFQSDNGGKFKKFTPYLDSHCIFHRFSCPHTAEQNGLAERRHKHIVETGLSLFNHASVPLSFWFESFTTTCFLINRLPSSVSTKQSPLELLFGTKPDYHSFRMFGCLCYPYLRPYSPHKLAYRSLPCVFIDYCSAYKGYLCYHRPTHRVYISRHVRFEESTFPFLDVNNSPSTRPEISSLSTFVLSPPPQLLKSTSAHVRHYDPPGIPPSPSLSPSLHDLASPPLSPFLPDLPTPETTSPVALSHIPEPTSSASTPILDPPQPPIIPDSVDQHHMITRARDEIFKPLTKMSLMATKYPLQVDDIKEPTCFTQASPNPNWRRVLWMMNSMRSSKTKCGHSYHYNHI</sequence>
<dbReference type="Pfam" id="PF22936">
    <property type="entry name" value="Pol_BBD"/>
    <property type="match status" value="1"/>
</dbReference>
<accession>A0A7J7KWE6</accession>
<evidence type="ECO:0000313" key="4">
    <source>
        <dbReference type="Proteomes" id="UP000541444"/>
    </source>
</evidence>
<name>A0A7J7KWE6_9MAGN</name>
<dbReference type="Proteomes" id="UP000541444">
    <property type="component" value="Unassembled WGS sequence"/>
</dbReference>
<dbReference type="InterPro" id="IPR054722">
    <property type="entry name" value="PolX-like_BBD"/>
</dbReference>
<dbReference type="Pfam" id="PF00665">
    <property type="entry name" value="rve"/>
    <property type="match status" value="1"/>
</dbReference>
<dbReference type="Pfam" id="PF13976">
    <property type="entry name" value="gag_pre-integrs"/>
    <property type="match status" value="1"/>
</dbReference>
<dbReference type="InterPro" id="IPR039537">
    <property type="entry name" value="Retrotran_Ty1/copia-like"/>
</dbReference>
<evidence type="ECO:0000256" key="1">
    <source>
        <dbReference type="ARBA" id="ARBA00022670"/>
    </source>
</evidence>
<dbReference type="Pfam" id="PF14223">
    <property type="entry name" value="Retrotran_gag_2"/>
    <property type="match status" value="1"/>
</dbReference>
<keyword evidence="1" id="KW-0378">Hydrolase</keyword>
<dbReference type="OrthoDB" id="1938465at2759"/>
<evidence type="ECO:0000259" key="2">
    <source>
        <dbReference type="PROSITE" id="PS50994"/>
    </source>
</evidence>
<dbReference type="InterPro" id="IPR025724">
    <property type="entry name" value="GAG-pre-integrase_dom"/>
</dbReference>
<dbReference type="PANTHER" id="PTHR42648:SF26">
    <property type="entry name" value="INTEGRASE CATALYTIC DOMAIN-CONTAINING PROTEIN"/>
    <property type="match status" value="1"/>
</dbReference>
<dbReference type="Pfam" id="PF25597">
    <property type="entry name" value="SH3_retrovirus"/>
    <property type="match status" value="1"/>
</dbReference>
<dbReference type="GO" id="GO:0006508">
    <property type="term" value="P:proteolysis"/>
    <property type="evidence" value="ECO:0007669"/>
    <property type="project" value="UniProtKB-KW"/>
</dbReference>
<dbReference type="EMBL" id="JACGCM010002835">
    <property type="protein sequence ID" value="KAF6134584.1"/>
    <property type="molecule type" value="Genomic_DNA"/>
</dbReference>
<keyword evidence="1" id="KW-0645">Protease</keyword>
<dbReference type="PANTHER" id="PTHR42648">
    <property type="entry name" value="TRANSPOSASE, PUTATIVE-RELATED"/>
    <property type="match status" value="1"/>
</dbReference>
<dbReference type="GO" id="GO:0008233">
    <property type="term" value="F:peptidase activity"/>
    <property type="evidence" value="ECO:0007669"/>
    <property type="project" value="UniProtKB-KW"/>
</dbReference>
<dbReference type="Gene3D" id="3.30.420.10">
    <property type="entry name" value="Ribonuclease H-like superfamily/Ribonuclease H"/>
    <property type="match status" value="1"/>
</dbReference>
<reference evidence="3 4" key="1">
    <citation type="journal article" date="2020" name="IScience">
        <title>Genome Sequencing of the Endangered Kingdonia uniflora (Circaeasteraceae, Ranunculales) Reveals Potential Mechanisms of Evolutionary Specialization.</title>
        <authorList>
            <person name="Sun Y."/>
            <person name="Deng T."/>
            <person name="Zhang A."/>
            <person name="Moore M.J."/>
            <person name="Landis J.B."/>
            <person name="Lin N."/>
            <person name="Zhang H."/>
            <person name="Zhang X."/>
            <person name="Huang J."/>
            <person name="Zhang X."/>
            <person name="Sun H."/>
            <person name="Wang H."/>
        </authorList>
    </citation>
    <scope>NUCLEOTIDE SEQUENCE [LARGE SCALE GENOMIC DNA]</scope>
    <source>
        <strain evidence="3">TB1705</strain>
        <tissue evidence="3">Leaf</tissue>
    </source>
</reference>
<dbReference type="PROSITE" id="PS50994">
    <property type="entry name" value="INTEGRASE"/>
    <property type="match status" value="1"/>
</dbReference>
<gene>
    <name evidence="3" type="ORF">GIB67_022324</name>
</gene>
<comment type="caution">
    <text evidence="3">The sequence shown here is derived from an EMBL/GenBank/DDBJ whole genome shotgun (WGS) entry which is preliminary data.</text>
</comment>
<feature type="domain" description="Integrase catalytic" evidence="2">
    <location>
        <begin position="461"/>
        <end position="625"/>
    </location>
</feature>
<dbReference type="SUPFAM" id="SSF53098">
    <property type="entry name" value="Ribonuclease H-like"/>
    <property type="match status" value="1"/>
</dbReference>
<keyword evidence="4" id="KW-1185">Reference proteome</keyword>
<proteinExistence type="predicted"/>
<dbReference type="InterPro" id="IPR057670">
    <property type="entry name" value="SH3_retrovirus"/>
</dbReference>
<protein>
    <recommendedName>
        <fullName evidence="2">Integrase catalytic domain-containing protein</fullName>
    </recommendedName>
</protein>
<dbReference type="GO" id="GO:0003676">
    <property type="term" value="F:nucleic acid binding"/>
    <property type="evidence" value="ECO:0007669"/>
    <property type="project" value="InterPro"/>
</dbReference>
<dbReference type="AlphaFoldDB" id="A0A7J7KWE6"/>
<dbReference type="InterPro" id="IPR012337">
    <property type="entry name" value="RNaseH-like_sf"/>
</dbReference>